<evidence type="ECO:0000313" key="8">
    <source>
        <dbReference type="EMBL" id="GAA4393628.1"/>
    </source>
</evidence>
<dbReference type="NCBIfam" id="TIGR00084">
    <property type="entry name" value="ruvA"/>
    <property type="match status" value="1"/>
</dbReference>
<dbReference type="Gene3D" id="2.40.50.140">
    <property type="entry name" value="Nucleic acid-binding proteins"/>
    <property type="match status" value="1"/>
</dbReference>
<organism evidence="8 9">
    <name type="scientific">Brevibacterium pityocampae</name>
    <dbReference type="NCBI Taxonomy" id="506594"/>
    <lineage>
        <taxon>Bacteria</taxon>
        <taxon>Bacillati</taxon>
        <taxon>Actinomycetota</taxon>
        <taxon>Actinomycetes</taxon>
        <taxon>Micrococcales</taxon>
        <taxon>Brevibacteriaceae</taxon>
        <taxon>Brevibacterium</taxon>
    </lineage>
</organism>
<dbReference type="SUPFAM" id="SSF47781">
    <property type="entry name" value="RuvA domain 2-like"/>
    <property type="match status" value="1"/>
</dbReference>
<dbReference type="InterPro" id="IPR013849">
    <property type="entry name" value="DNA_helicase_Holl-junc_RuvA_I"/>
</dbReference>
<dbReference type="Pfam" id="PF07499">
    <property type="entry name" value="RuvA_C"/>
    <property type="match status" value="1"/>
</dbReference>
<evidence type="ECO:0000256" key="4">
    <source>
        <dbReference type="ARBA" id="ARBA00023172"/>
    </source>
</evidence>
<reference evidence="9" key="1">
    <citation type="journal article" date="2019" name="Int. J. Syst. Evol. Microbiol.">
        <title>The Global Catalogue of Microorganisms (GCM) 10K type strain sequencing project: providing services to taxonomists for standard genome sequencing and annotation.</title>
        <authorList>
            <consortium name="The Broad Institute Genomics Platform"/>
            <consortium name="The Broad Institute Genome Sequencing Center for Infectious Disease"/>
            <person name="Wu L."/>
            <person name="Ma J."/>
        </authorList>
    </citation>
    <scope>NUCLEOTIDE SEQUENCE [LARGE SCALE GENOMIC DNA]</scope>
    <source>
        <strain evidence="9">JCM 17808</strain>
    </source>
</reference>
<dbReference type="Pfam" id="PF14520">
    <property type="entry name" value="HHH_5"/>
    <property type="match status" value="1"/>
</dbReference>
<comment type="caution">
    <text evidence="6">Lacks conserved residue(s) required for the propagation of feature annotation.</text>
</comment>
<keyword evidence="9" id="KW-1185">Reference proteome</keyword>
<dbReference type="SUPFAM" id="SSF50249">
    <property type="entry name" value="Nucleic acid-binding proteins"/>
    <property type="match status" value="1"/>
</dbReference>
<dbReference type="CDD" id="cd14332">
    <property type="entry name" value="UBA_RuvA_C"/>
    <property type="match status" value="1"/>
</dbReference>
<dbReference type="InterPro" id="IPR003583">
    <property type="entry name" value="Hlx-hairpin-Hlx_DNA-bd_motif"/>
</dbReference>
<proteinExistence type="inferred from homology"/>
<comment type="similarity">
    <text evidence="6">Belongs to the RuvA family.</text>
</comment>
<keyword evidence="1 6" id="KW-0963">Cytoplasm</keyword>
<dbReference type="Pfam" id="PF01330">
    <property type="entry name" value="RuvA_N"/>
    <property type="match status" value="1"/>
</dbReference>
<gene>
    <name evidence="6 8" type="primary">ruvA</name>
    <name evidence="8" type="ORF">GCM10023167_22810</name>
</gene>
<comment type="domain">
    <text evidence="6">Has three domains with a flexible linker between the domains II and III and assumes an 'L' shape. Domain III is highly mobile and contacts RuvB.</text>
</comment>
<dbReference type="SUPFAM" id="SSF46929">
    <property type="entry name" value="DNA helicase RuvA subunit, C-terminal domain"/>
    <property type="match status" value="1"/>
</dbReference>
<keyword evidence="2 6" id="KW-0227">DNA damage</keyword>
<sequence>MITFISGRVHSVRADSLTIVTAGLGRRVHVTPQLAADTRHGAEIDLHTVLVVREDSLTLYGFAGEDERDLFETLQTISGIGPRLALAVLSVLSPDELRAAIASGDQVPLTKVPGVGKKVAARLMLELAGKIDTSVARPAPGRAPAAPPAVAAQVVDALVGLGWRQAQAESAVEDTAAGLNDPTVSELLKAALRALGARA</sequence>
<dbReference type="InterPro" id="IPR010994">
    <property type="entry name" value="RuvA_2-like"/>
</dbReference>
<keyword evidence="5 6" id="KW-0234">DNA repair</keyword>
<evidence type="ECO:0000259" key="7">
    <source>
        <dbReference type="SMART" id="SM00278"/>
    </source>
</evidence>
<evidence type="ECO:0000256" key="1">
    <source>
        <dbReference type="ARBA" id="ARBA00022490"/>
    </source>
</evidence>
<keyword evidence="3 6" id="KW-0238">DNA-binding</keyword>
<dbReference type="InterPro" id="IPR000085">
    <property type="entry name" value="RuvA"/>
</dbReference>
<evidence type="ECO:0000256" key="2">
    <source>
        <dbReference type="ARBA" id="ARBA00022763"/>
    </source>
</evidence>
<comment type="subcellular location">
    <subcellularLocation>
        <location evidence="6">Cytoplasm</location>
    </subcellularLocation>
</comment>
<evidence type="ECO:0000256" key="3">
    <source>
        <dbReference type="ARBA" id="ARBA00023125"/>
    </source>
</evidence>
<feature type="domain" description="Helix-hairpin-helix DNA-binding motif class 1" evidence="7">
    <location>
        <begin position="107"/>
        <end position="126"/>
    </location>
</feature>
<dbReference type="Proteomes" id="UP001500642">
    <property type="component" value="Unassembled WGS sequence"/>
</dbReference>
<dbReference type="EMBL" id="BAABGL010000018">
    <property type="protein sequence ID" value="GAA4393628.1"/>
    <property type="molecule type" value="Genomic_DNA"/>
</dbReference>
<evidence type="ECO:0000256" key="6">
    <source>
        <dbReference type="HAMAP-Rule" id="MF_00031"/>
    </source>
</evidence>
<dbReference type="Gene3D" id="1.10.8.10">
    <property type="entry name" value="DNA helicase RuvA subunit, C-terminal domain"/>
    <property type="match status" value="1"/>
</dbReference>
<accession>A0ABP8JNH9</accession>
<comment type="subunit">
    <text evidence="6">Homotetramer. Forms an RuvA(8)-RuvB(12)-Holliday junction (HJ) complex. HJ DNA is sandwiched between 2 RuvA tetramers; dsDNA enters through RuvA and exits via RuvB. An RuvB hexamer assembles on each DNA strand where it exits the tetramer. Each RuvB hexamer is contacted by two RuvA subunits (via domain III) on 2 adjacent RuvB subunits; this complex drives branch migration. In the full resolvosome a probable DNA-RuvA(4)-RuvB(12)-RuvC(2) complex forms which resolves the HJ.</text>
</comment>
<evidence type="ECO:0000256" key="5">
    <source>
        <dbReference type="ARBA" id="ARBA00023204"/>
    </source>
</evidence>
<comment type="caution">
    <text evidence="8">The sequence shown here is derived from an EMBL/GenBank/DDBJ whole genome shotgun (WGS) entry which is preliminary data.</text>
</comment>
<dbReference type="RefSeq" id="WP_345032210.1">
    <property type="nucleotide sequence ID" value="NZ_BAABGL010000018.1"/>
</dbReference>
<keyword evidence="4 6" id="KW-0233">DNA recombination</keyword>
<comment type="function">
    <text evidence="6">The RuvA-RuvB-RuvC complex processes Holliday junction (HJ) DNA during genetic recombination and DNA repair, while the RuvA-RuvB complex plays an important role in the rescue of blocked DNA replication forks via replication fork reversal (RFR). RuvA specifically binds to HJ cruciform DNA, conferring on it an open structure. The RuvB hexamer acts as an ATP-dependent pump, pulling dsDNA into and through the RuvAB complex. HJ branch migration allows RuvC to scan DNA until it finds its consensus sequence, where it cleaves and resolves the cruciform DNA.</text>
</comment>
<dbReference type="InterPro" id="IPR011114">
    <property type="entry name" value="RuvA_C"/>
</dbReference>
<protein>
    <recommendedName>
        <fullName evidence="6">Holliday junction branch migration complex subunit RuvA</fullName>
    </recommendedName>
</protein>
<dbReference type="InterPro" id="IPR036267">
    <property type="entry name" value="RuvA_C_sf"/>
</dbReference>
<dbReference type="SMART" id="SM00278">
    <property type="entry name" value="HhH1"/>
    <property type="match status" value="2"/>
</dbReference>
<dbReference type="HAMAP" id="MF_00031">
    <property type="entry name" value="DNA_HJ_migration_RuvA"/>
    <property type="match status" value="1"/>
</dbReference>
<evidence type="ECO:0000313" key="9">
    <source>
        <dbReference type="Proteomes" id="UP001500642"/>
    </source>
</evidence>
<feature type="region of interest" description="Domain III" evidence="6">
    <location>
        <begin position="150"/>
        <end position="199"/>
    </location>
</feature>
<name>A0ABP8JNH9_9MICO</name>
<dbReference type="InterPro" id="IPR012340">
    <property type="entry name" value="NA-bd_OB-fold"/>
</dbReference>
<dbReference type="Gene3D" id="1.10.150.20">
    <property type="entry name" value="5' to 3' exonuclease, C-terminal subdomain"/>
    <property type="match status" value="1"/>
</dbReference>
<feature type="domain" description="Helix-hairpin-helix DNA-binding motif class 1" evidence="7">
    <location>
        <begin position="72"/>
        <end position="91"/>
    </location>
</feature>